<keyword evidence="2" id="KW-1185">Reference proteome</keyword>
<dbReference type="EMBL" id="JALGBH010000002">
    <property type="protein sequence ID" value="MCJ0742817.1"/>
    <property type="molecule type" value="Genomic_DNA"/>
</dbReference>
<name>A0ABS9ZWX5_9SPHI</name>
<sequence>MTKRIDYYYLPKKFRKKHDFCEFVINDIERLVIDETFVELKTQIINLPENLKIENDTQDHIFDILQANGLRVEHNQIIRTHLLLSLIMETCYFLQESLLCSLKMRMTVCFTLLRKPFLEISILLMRILNESDFIERFSNEDGFDPIKTTPNQKKGLIEKTNNFLNNKFQPDDLFDYIFSKEFGDSLFNLTNNAIHLYTDRNPIVATEKQNLNFIFSTWEDIEAQWEYIYENLPMLISFIADVIEVLVFKSTSVDEKIFIGRLKKRDKMRKKYNVS</sequence>
<comment type="caution">
    <text evidence="1">The sequence shown here is derived from an EMBL/GenBank/DDBJ whole genome shotgun (WGS) entry which is preliminary data.</text>
</comment>
<accession>A0ABS9ZWX5</accession>
<proteinExistence type="predicted"/>
<gene>
    <name evidence="1" type="ORF">MMF97_08855</name>
</gene>
<dbReference type="RefSeq" id="WP_243361625.1">
    <property type="nucleotide sequence ID" value="NZ_JALGBH010000002.1"/>
</dbReference>
<evidence type="ECO:0000313" key="2">
    <source>
        <dbReference type="Proteomes" id="UP001165460"/>
    </source>
</evidence>
<organism evidence="1 2">
    <name type="scientific">Pedobacter montanisoli</name>
    <dbReference type="NCBI Taxonomy" id="2923277"/>
    <lineage>
        <taxon>Bacteria</taxon>
        <taxon>Pseudomonadati</taxon>
        <taxon>Bacteroidota</taxon>
        <taxon>Sphingobacteriia</taxon>
        <taxon>Sphingobacteriales</taxon>
        <taxon>Sphingobacteriaceae</taxon>
        <taxon>Pedobacter</taxon>
    </lineage>
</organism>
<reference evidence="1" key="1">
    <citation type="submission" date="2022-03" db="EMBL/GenBank/DDBJ databases">
        <authorList>
            <person name="Woo C.Y."/>
        </authorList>
    </citation>
    <scope>NUCLEOTIDE SEQUENCE</scope>
    <source>
        <strain evidence="1">CYS-01</strain>
    </source>
</reference>
<protein>
    <submittedName>
        <fullName evidence="1">Uncharacterized protein</fullName>
    </submittedName>
</protein>
<dbReference type="Proteomes" id="UP001165460">
    <property type="component" value="Unassembled WGS sequence"/>
</dbReference>
<evidence type="ECO:0000313" key="1">
    <source>
        <dbReference type="EMBL" id="MCJ0742817.1"/>
    </source>
</evidence>